<dbReference type="InterPro" id="IPR010982">
    <property type="entry name" value="Lambda_DNA-bd_dom_sf"/>
</dbReference>
<dbReference type="RefSeq" id="WP_210036584.1">
    <property type="nucleotide sequence ID" value="NZ_JAGINU010000002.1"/>
</dbReference>
<evidence type="ECO:0000313" key="2">
    <source>
        <dbReference type="EMBL" id="MBP2371400.1"/>
    </source>
</evidence>
<dbReference type="Proteomes" id="UP001519295">
    <property type="component" value="Unassembled WGS sequence"/>
</dbReference>
<proteinExistence type="predicted"/>
<sequence>MADEHSTQAANGARSESAKRVASSRPAAESTANSGDGPAVVDEAFVDRLNNLFAAVLQANGQEYSVSYAVRWVNATGGGTSRERINALRKGKPVKDLRPDSDEAAKIAAFFRVPTSYFLDPVPPEIDGAEQNRLIQQRLSSYRRGTIPQRVYYLFTTVVQADGRPYPATDVARWINANGGKITNVYIQKLASGERGERPQASYLQWIGKFFGVGLSFFYDEDPPEIDGQYQNAIIMLRDPDSAELQQLYGRLSPLQQEGVRQLMITLARDNDPTFVEPQREHAD</sequence>
<evidence type="ECO:0000313" key="3">
    <source>
        <dbReference type="Proteomes" id="UP001519295"/>
    </source>
</evidence>
<gene>
    <name evidence="2" type="ORF">JOF36_007173</name>
</gene>
<comment type="caution">
    <text evidence="2">The sequence shown here is derived from an EMBL/GenBank/DDBJ whole genome shotgun (WGS) entry which is preliminary data.</text>
</comment>
<dbReference type="EMBL" id="JAGINU010000002">
    <property type="protein sequence ID" value="MBP2371400.1"/>
    <property type="molecule type" value="Genomic_DNA"/>
</dbReference>
<evidence type="ECO:0000256" key="1">
    <source>
        <dbReference type="SAM" id="MobiDB-lite"/>
    </source>
</evidence>
<name>A0ABS4W5A9_9PSEU</name>
<dbReference type="Gene3D" id="1.10.260.40">
    <property type="entry name" value="lambda repressor-like DNA-binding domains"/>
    <property type="match status" value="2"/>
</dbReference>
<organism evidence="2 3">
    <name type="scientific">Pseudonocardia parietis</name>
    <dbReference type="NCBI Taxonomy" id="570936"/>
    <lineage>
        <taxon>Bacteria</taxon>
        <taxon>Bacillati</taxon>
        <taxon>Actinomycetota</taxon>
        <taxon>Actinomycetes</taxon>
        <taxon>Pseudonocardiales</taxon>
        <taxon>Pseudonocardiaceae</taxon>
        <taxon>Pseudonocardia</taxon>
    </lineage>
</organism>
<accession>A0ABS4W5A9</accession>
<keyword evidence="3" id="KW-1185">Reference proteome</keyword>
<protein>
    <submittedName>
        <fullName evidence="2">Transcriptional regulator with XRE-family HTH domain</fullName>
    </submittedName>
</protein>
<feature type="region of interest" description="Disordered" evidence="1">
    <location>
        <begin position="1"/>
        <end position="39"/>
    </location>
</feature>
<reference evidence="2 3" key="1">
    <citation type="submission" date="2021-03" db="EMBL/GenBank/DDBJ databases">
        <title>Sequencing the genomes of 1000 actinobacteria strains.</title>
        <authorList>
            <person name="Klenk H.-P."/>
        </authorList>
    </citation>
    <scope>NUCLEOTIDE SEQUENCE [LARGE SCALE GENOMIC DNA]</scope>
    <source>
        <strain evidence="2 3">DSM 45256</strain>
    </source>
</reference>